<keyword evidence="6" id="KW-0964">Secreted</keyword>
<keyword evidence="14" id="KW-1185">Reference proteome</keyword>
<dbReference type="EMBL" id="KN832880">
    <property type="protein sequence ID" value="KIM98611.1"/>
    <property type="molecule type" value="Genomic_DNA"/>
</dbReference>
<gene>
    <name evidence="13" type="ORF">OIDMADRAFT_127817</name>
</gene>
<keyword evidence="9" id="KW-0378">Hydrolase</keyword>
<dbReference type="AlphaFoldDB" id="A0A0C3H8D7"/>
<proteinExistence type="inferred from homology"/>
<dbReference type="GO" id="GO:0006154">
    <property type="term" value="P:adenosine catabolic process"/>
    <property type="evidence" value="ECO:0007669"/>
    <property type="project" value="TreeGrafter"/>
</dbReference>
<organism evidence="13 14">
    <name type="scientific">Oidiodendron maius (strain Zn)</name>
    <dbReference type="NCBI Taxonomy" id="913774"/>
    <lineage>
        <taxon>Eukaryota</taxon>
        <taxon>Fungi</taxon>
        <taxon>Dikarya</taxon>
        <taxon>Ascomycota</taxon>
        <taxon>Pezizomycotina</taxon>
        <taxon>Leotiomycetes</taxon>
        <taxon>Leotiomycetes incertae sedis</taxon>
        <taxon>Myxotrichaceae</taxon>
        <taxon>Oidiodendron</taxon>
    </lineage>
</organism>
<reference evidence="13 14" key="1">
    <citation type="submission" date="2014-04" db="EMBL/GenBank/DDBJ databases">
        <authorList>
            <consortium name="DOE Joint Genome Institute"/>
            <person name="Kuo A."/>
            <person name="Martino E."/>
            <person name="Perotto S."/>
            <person name="Kohler A."/>
            <person name="Nagy L.G."/>
            <person name="Floudas D."/>
            <person name="Copeland A."/>
            <person name="Barry K.W."/>
            <person name="Cichocki N."/>
            <person name="Veneault-Fourrey C."/>
            <person name="LaButti K."/>
            <person name="Lindquist E.A."/>
            <person name="Lipzen A."/>
            <person name="Lundell T."/>
            <person name="Morin E."/>
            <person name="Murat C."/>
            <person name="Sun H."/>
            <person name="Tunlid A."/>
            <person name="Henrissat B."/>
            <person name="Grigoriev I.V."/>
            <person name="Hibbett D.S."/>
            <person name="Martin F."/>
            <person name="Nordberg H.P."/>
            <person name="Cantor M.N."/>
            <person name="Hua S.X."/>
        </authorList>
    </citation>
    <scope>NUCLEOTIDE SEQUENCE [LARGE SCALE GENOMIC DNA]</scope>
    <source>
        <strain evidence="13 14">Zn</strain>
    </source>
</reference>
<evidence type="ECO:0000313" key="13">
    <source>
        <dbReference type="EMBL" id="KIM98611.1"/>
    </source>
</evidence>
<dbReference type="PANTHER" id="PTHR11409">
    <property type="entry name" value="ADENOSINE DEAMINASE"/>
    <property type="match status" value="1"/>
</dbReference>
<evidence type="ECO:0000256" key="6">
    <source>
        <dbReference type="ARBA" id="ARBA00022525"/>
    </source>
</evidence>
<evidence type="ECO:0000256" key="10">
    <source>
        <dbReference type="ARBA" id="ARBA00022833"/>
    </source>
</evidence>
<evidence type="ECO:0000256" key="7">
    <source>
        <dbReference type="ARBA" id="ARBA00022723"/>
    </source>
</evidence>
<dbReference type="SUPFAM" id="SSF51556">
    <property type="entry name" value="Metallo-dependent hydrolases"/>
    <property type="match status" value="1"/>
</dbReference>
<evidence type="ECO:0000259" key="12">
    <source>
        <dbReference type="Pfam" id="PF00962"/>
    </source>
</evidence>
<dbReference type="InterPro" id="IPR006330">
    <property type="entry name" value="Ado/ade_deaminase"/>
</dbReference>
<comment type="subcellular location">
    <subcellularLocation>
        <location evidence="2">Secreted</location>
    </subcellularLocation>
</comment>
<evidence type="ECO:0000256" key="4">
    <source>
        <dbReference type="ARBA" id="ARBA00012784"/>
    </source>
</evidence>
<dbReference type="InterPro" id="IPR032466">
    <property type="entry name" value="Metal_Hydrolase"/>
</dbReference>
<evidence type="ECO:0000256" key="9">
    <source>
        <dbReference type="ARBA" id="ARBA00022801"/>
    </source>
</evidence>
<dbReference type="FunFam" id="3.20.20.140:FF:000017">
    <property type="entry name" value="Adenosine deaminase 2"/>
    <property type="match status" value="1"/>
</dbReference>
<dbReference type="PROSITE" id="PS00485">
    <property type="entry name" value="A_DEAMINASE"/>
    <property type="match status" value="1"/>
</dbReference>
<dbReference type="Pfam" id="PF00962">
    <property type="entry name" value="A_deaminase"/>
    <property type="match status" value="1"/>
</dbReference>
<dbReference type="GO" id="GO:0046103">
    <property type="term" value="P:inosine biosynthetic process"/>
    <property type="evidence" value="ECO:0007669"/>
    <property type="project" value="TreeGrafter"/>
</dbReference>
<dbReference type="EC" id="3.5.4.4" evidence="4"/>
<comment type="similarity">
    <text evidence="3">Belongs to the metallo-dependent hydrolases superfamily. Adenosine and AMP deaminases family. ADGF subfamily.</text>
</comment>
<protein>
    <recommendedName>
        <fullName evidence="5">Adenosine deaminase</fullName>
        <ecNumber evidence="4">3.5.4.4</ecNumber>
    </recommendedName>
</protein>
<evidence type="ECO:0000256" key="3">
    <source>
        <dbReference type="ARBA" id="ARBA00006083"/>
    </source>
</evidence>
<dbReference type="InParanoid" id="A0A0C3H8D7"/>
<evidence type="ECO:0000256" key="1">
    <source>
        <dbReference type="ARBA" id="ARBA00001947"/>
    </source>
</evidence>
<evidence type="ECO:0000256" key="11">
    <source>
        <dbReference type="ARBA" id="ARBA00047764"/>
    </source>
</evidence>
<dbReference type="STRING" id="913774.A0A0C3H8D7"/>
<keyword evidence="8" id="KW-0732">Signal</keyword>
<evidence type="ECO:0000256" key="2">
    <source>
        <dbReference type="ARBA" id="ARBA00004613"/>
    </source>
</evidence>
<feature type="domain" description="Adenosine deaminase" evidence="12">
    <location>
        <begin position="208"/>
        <end position="510"/>
    </location>
</feature>
<dbReference type="HOGENOM" id="CLU_022829_2_0_1"/>
<dbReference type="OrthoDB" id="7202371at2759"/>
<dbReference type="PANTHER" id="PTHR11409:SF37">
    <property type="entry name" value="ADENOSINE DEAMINASE DOMAIN-CONTAINING PROTEIN"/>
    <property type="match status" value="1"/>
</dbReference>
<dbReference type="Gene3D" id="3.20.20.140">
    <property type="entry name" value="Metal-dependent hydrolases"/>
    <property type="match status" value="1"/>
</dbReference>
<keyword evidence="7" id="KW-0479">Metal-binding</keyword>
<evidence type="ECO:0000313" key="14">
    <source>
        <dbReference type="Proteomes" id="UP000054321"/>
    </source>
</evidence>
<dbReference type="GO" id="GO:0046872">
    <property type="term" value="F:metal ion binding"/>
    <property type="evidence" value="ECO:0007669"/>
    <property type="project" value="UniProtKB-KW"/>
</dbReference>
<comment type="catalytic activity">
    <reaction evidence="11">
        <text>adenosine + H2O + H(+) = inosine + NH4(+)</text>
        <dbReference type="Rhea" id="RHEA:24408"/>
        <dbReference type="ChEBI" id="CHEBI:15377"/>
        <dbReference type="ChEBI" id="CHEBI:15378"/>
        <dbReference type="ChEBI" id="CHEBI:16335"/>
        <dbReference type="ChEBI" id="CHEBI:17596"/>
        <dbReference type="ChEBI" id="CHEBI:28938"/>
        <dbReference type="EC" id="3.5.4.4"/>
    </reaction>
</comment>
<dbReference type="GO" id="GO:0004000">
    <property type="term" value="F:adenosine deaminase activity"/>
    <property type="evidence" value="ECO:0007669"/>
    <property type="project" value="TreeGrafter"/>
</dbReference>
<accession>A0A0C3H8D7</accession>
<name>A0A0C3H8D7_OIDMZ</name>
<dbReference type="GO" id="GO:0009168">
    <property type="term" value="P:purine ribonucleoside monophosphate biosynthetic process"/>
    <property type="evidence" value="ECO:0007669"/>
    <property type="project" value="InterPro"/>
</dbReference>
<evidence type="ECO:0000256" key="5">
    <source>
        <dbReference type="ARBA" id="ARBA00018099"/>
    </source>
</evidence>
<dbReference type="InterPro" id="IPR001365">
    <property type="entry name" value="A_deaminase_dom"/>
</dbReference>
<dbReference type="Proteomes" id="UP000054321">
    <property type="component" value="Unassembled WGS sequence"/>
</dbReference>
<reference evidence="14" key="2">
    <citation type="submission" date="2015-01" db="EMBL/GenBank/DDBJ databases">
        <title>Evolutionary Origins and Diversification of the Mycorrhizal Mutualists.</title>
        <authorList>
            <consortium name="DOE Joint Genome Institute"/>
            <consortium name="Mycorrhizal Genomics Consortium"/>
            <person name="Kohler A."/>
            <person name="Kuo A."/>
            <person name="Nagy L.G."/>
            <person name="Floudas D."/>
            <person name="Copeland A."/>
            <person name="Barry K.W."/>
            <person name="Cichocki N."/>
            <person name="Veneault-Fourrey C."/>
            <person name="LaButti K."/>
            <person name="Lindquist E.A."/>
            <person name="Lipzen A."/>
            <person name="Lundell T."/>
            <person name="Morin E."/>
            <person name="Murat C."/>
            <person name="Riley R."/>
            <person name="Ohm R."/>
            <person name="Sun H."/>
            <person name="Tunlid A."/>
            <person name="Henrissat B."/>
            <person name="Grigoriev I.V."/>
            <person name="Hibbett D.S."/>
            <person name="Martin F."/>
        </authorList>
    </citation>
    <scope>NUCLEOTIDE SEQUENCE [LARGE SCALE GENOMIC DNA]</scope>
    <source>
        <strain evidence="14">Zn</strain>
    </source>
</reference>
<dbReference type="InterPro" id="IPR006650">
    <property type="entry name" value="A/AMP_deam_AS"/>
</dbReference>
<sequence length="537" mass="60513">MAQFSSTDVYLQARSNLIRDEHAYSCYDNSTINPLEAEAGRIVETLKKWEERNHHGVQADGTGNEAGHKFIYNMPSISTSSLFAIALQAPKGALLHCHFEAILPPEGIIRDARGQENLFIKSDVSLTSPGNFTHALPQFAVHPIDEEVEVKETSNLFSKSYVPGNWMRYSTFRTRFPGGEVAAELWLAAKMVLGADHAYDPKQTVDGIWVEFGRNVTIRRSLMGSYTAYREHVRRILWQFARDGISYAEIRVALNYGYSISSDDGRRQLGQDEIVRIFADTLNEEQPKIMAEGLSFFGVRIIYACKRKNSREAMKWCMENCITLKQKFPQLICGFDMQGQEDSGHPLSYWASEILSMRAKCTSLGLELPFIFHAGETLDHGGDADSNLYDAILFGTKRIGHGFSITKHPLLMQMCKERGIAIETCPISNEILGLCATVKSHHLPILMANGVPCSISSDDPGCWGANALSHDFYQILMGSNNMSLLGWRILARWSIDHSCMEVEAREKIVKDFGDRWEQFCQWIVNEYGTRKEDFGSS</sequence>
<keyword evidence="10" id="KW-0862">Zinc</keyword>
<evidence type="ECO:0000256" key="8">
    <source>
        <dbReference type="ARBA" id="ARBA00022729"/>
    </source>
</evidence>
<comment type="cofactor">
    <cofactor evidence="1">
        <name>Zn(2+)</name>
        <dbReference type="ChEBI" id="CHEBI:29105"/>
    </cofactor>
</comment>
<dbReference type="GO" id="GO:0005576">
    <property type="term" value="C:extracellular region"/>
    <property type="evidence" value="ECO:0007669"/>
    <property type="project" value="UniProtKB-SubCell"/>
</dbReference>